<feature type="binding site" evidence="3">
    <location>
        <position position="18"/>
    </location>
    <ligand>
        <name>a divalent metal cation</name>
        <dbReference type="ChEBI" id="CHEBI:60240"/>
    </ligand>
</feature>
<dbReference type="GO" id="GO:0019853">
    <property type="term" value="P:L-ascorbic acid biosynthetic process"/>
    <property type="evidence" value="ECO:0007669"/>
    <property type="project" value="TreeGrafter"/>
</dbReference>
<evidence type="ECO:0000259" key="4">
    <source>
        <dbReference type="Pfam" id="PF08450"/>
    </source>
</evidence>
<comment type="caution">
    <text evidence="5">The sequence shown here is derived from an EMBL/GenBank/DDBJ whole genome shotgun (WGS) entry which is preliminary data.</text>
</comment>
<evidence type="ECO:0000313" key="6">
    <source>
        <dbReference type="Proteomes" id="UP001329430"/>
    </source>
</evidence>
<dbReference type="InterPro" id="IPR013658">
    <property type="entry name" value="SGL"/>
</dbReference>
<keyword evidence="3" id="KW-0862">Zinc</keyword>
<dbReference type="Pfam" id="PF08450">
    <property type="entry name" value="SGL"/>
    <property type="match status" value="1"/>
</dbReference>
<evidence type="ECO:0000313" key="5">
    <source>
        <dbReference type="EMBL" id="KAK5650276.1"/>
    </source>
</evidence>
<evidence type="ECO:0000256" key="2">
    <source>
        <dbReference type="PIRSR" id="PIRSR605511-1"/>
    </source>
</evidence>
<dbReference type="PANTHER" id="PTHR10907">
    <property type="entry name" value="REGUCALCIN"/>
    <property type="match status" value="1"/>
</dbReference>
<reference evidence="5 6" key="1">
    <citation type="journal article" date="2024" name="Insects">
        <title>An Improved Chromosome-Level Genome Assembly of the Firefly Pyrocoelia pectoralis.</title>
        <authorList>
            <person name="Fu X."/>
            <person name="Meyer-Rochow V.B."/>
            <person name="Ballantyne L."/>
            <person name="Zhu X."/>
        </authorList>
    </citation>
    <scope>NUCLEOTIDE SEQUENCE [LARGE SCALE GENOMIC DNA]</scope>
    <source>
        <strain evidence="5">XCY_ONT2</strain>
    </source>
</reference>
<feature type="active site" description="Proton donor/acceptor" evidence="2">
    <location>
        <position position="214"/>
    </location>
</feature>
<comment type="similarity">
    <text evidence="1">Belongs to the SMP-30/CGR1 family.</text>
</comment>
<feature type="domain" description="SMP-30/Gluconolactonase/LRE-like region" evidence="4">
    <location>
        <begin position="16"/>
        <end position="274"/>
    </location>
</feature>
<dbReference type="InterPro" id="IPR005511">
    <property type="entry name" value="SMP-30"/>
</dbReference>
<dbReference type="GO" id="GO:0004341">
    <property type="term" value="F:gluconolactonase activity"/>
    <property type="evidence" value="ECO:0007669"/>
    <property type="project" value="TreeGrafter"/>
</dbReference>
<dbReference type="PRINTS" id="PR01790">
    <property type="entry name" value="SMP30FAMILY"/>
</dbReference>
<protein>
    <recommendedName>
        <fullName evidence="4">SMP-30/Gluconolactonase/LRE-like region domain-containing protein</fullName>
    </recommendedName>
</protein>
<feature type="binding site" evidence="3">
    <location>
        <position position="214"/>
    </location>
    <ligand>
        <name>a divalent metal cation</name>
        <dbReference type="ChEBI" id="CHEBI:60240"/>
    </ligand>
</feature>
<keyword evidence="6" id="KW-1185">Reference proteome</keyword>
<dbReference type="PANTHER" id="PTHR10907:SF66">
    <property type="entry name" value="MIP34848P1-RELATED"/>
    <property type="match status" value="1"/>
</dbReference>
<feature type="binding site" evidence="3">
    <location>
        <position position="162"/>
    </location>
    <ligand>
        <name>a divalent metal cation</name>
        <dbReference type="ChEBI" id="CHEBI:60240"/>
    </ligand>
</feature>
<evidence type="ECO:0000256" key="1">
    <source>
        <dbReference type="ARBA" id="ARBA00008853"/>
    </source>
</evidence>
<evidence type="ECO:0000256" key="3">
    <source>
        <dbReference type="PIRSR" id="PIRSR605511-2"/>
    </source>
</evidence>
<sequence>MAYVIETINALGRFNLAEGPHWDNETQSLFLVDILKKTIHKYTPSLQKHTFITVDKAPSLIIPVNGSSNRYVITQDRQIAILTWDGVSSTPTSIKTIAVVDNGPGLQNNRFNDGKADHLGNLWAGTMSNFGAFPFGPVTGSLFSMDSRKNLKTHRTNIAVSNGIAWSNDMKKMYYIDSKSRVIDQYDFDASSRSISNRQPWFNFNKHLIPGLPDGQTIDTDGNLWVAVYLGSIVVKISTSVSEKVLDVIKLPHLEITSVAFGGSNFDELYVTSAGPGHIYKITGLGVRGMPANRVRI</sequence>
<feature type="binding site" evidence="3">
    <location>
        <position position="110"/>
    </location>
    <ligand>
        <name>substrate</name>
    </ligand>
</feature>
<dbReference type="Proteomes" id="UP001329430">
    <property type="component" value="Chromosome 1"/>
</dbReference>
<keyword evidence="3" id="KW-0479">Metal-binding</keyword>
<comment type="cofactor">
    <cofactor evidence="3">
        <name>Zn(2+)</name>
        <dbReference type="ChEBI" id="CHEBI:29105"/>
    </cofactor>
    <text evidence="3">Binds 1 divalent metal cation per subunit.</text>
</comment>
<gene>
    <name evidence="5" type="ORF">RI129_001305</name>
</gene>
<dbReference type="AlphaFoldDB" id="A0AAN7VTG8"/>
<accession>A0AAN7VTG8</accession>
<proteinExistence type="inferred from homology"/>
<dbReference type="InterPro" id="IPR011042">
    <property type="entry name" value="6-blade_b-propeller_TolB-like"/>
</dbReference>
<dbReference type="EMBL" id="JAVRBK010000001">
    <property type="protein sequence ID" value="KAK5650276.1"/>
    <property type="molecule type" value="Genomic_DNA"/>
</dbReference>
<dbReference type="GO" id="GO:0005509">
    <property type="term" value="F:calcium ion binding"/>
    <property type="evidence" value="ECO:0007669"/>
    <property type="project" value="TreeGrafter"/>
</dbReference>
<dbReference type="Gene3D" id="2.120.10.30">
    <property type="entry name" value="TolB, C-terminal domain"/>
    <property type="match status" value="1"/>
</dbReference>
<dbReference type="SUPFAM" id="SSF63829">
    <property type="entry name" value="Calcium-dependent phosphotriesterase"/>
    <property type="match status" value="1"/>
</dbReference>
<feature type="binding site" evidence="3">
    <location>
        <position position="112"/>
    </location>
    <ligand>
        <name>substrate</name>
    </ligand>
</feature>
<organism evidence="5 6">
    <name type="scientific">Pyrocoelia pectoralis</name>
    <dbReference type="NCBI Taxonomy" id="417401"/>
    <lineage>
        <taxon>Eukaryota</taxon>
        <taxon>Metazoa</taxon>
        <taxon>Ecdysozoa</taxon>
        <taxon>Arthropoda</taxon>
        <taxon>Hexapoda</taxon>
        <taxon>Insecta</taxon>
        <taxon>Pterygota</taxon>
        <taxon>Neoptera</taxon>
        <taxon>Endopterygota</taxon>
        <taxon>Coleoptera</taxon>
        <taxon>Polyphaga</taxon>
        <taxon>Elateriformia</taxon>
        <taxon>Elateroidea</taxon>
        <taxon>Lampyridae</taxon>
        <taxon>Lampyrinae</taxon>
        <taxon>Pyrocoelia</taxon>
    </lineage>
</organism>
<name>A0AAN7VTG8_9COLE</name>